<reference evidence="1" key="1">
    <citation type="submission" date="2020-11" db="EMBL/GenBank/DDBJ databases">
        <authorList>
            <consortium name="DOE Joint Genome Institute"/>
            <person name="Ahrendt S."/>
            <person name="Riley R."/>
            <person name="Andreopoulos W."/>
            <person name="Labutti K."/>
            <person name="Pangilinan J."/>
            <person name="Ruiz-Duenas F.J."/>
            <person name="Barrasa J.M."/>
            <person name="Sanchez-Garcia M."/>
            <person name="Camarero S."/>
            <person name="Miyauchi S."/>
            <person name="Serrano A."/>
            <person name="Linde D."/>
            <person name="Babiker R."/>
            <person name="Drula E."/>
            <person name="Ayuso-Fernandez I."/>
            <person name="Pacheco R."/>
            <person name="Padilla G."/>
            <person name="Ferreira P."/>
            <person name="Barriuso J."/>
            <person name="Kellner H."/>
            <person name="Castanera R."/>
            <person name="Alfaro M."/>
            <person name="Ramirez L."/>
            <person name="Pisabarro A.G."/>
            <person name="Kuo A."/>
            <person name="Tritt A."/>
            <person name="Lipzen A."/>
            <person name="He G."/>
            <person name="Yan M."/>
            <person name="Ng V."/>
            <person name="Cullen D."/>
            <person name="Martin F."/>
            <person name="Rosso M.-N."/>
            <person name="Henrissat B."/>
            <person name="Hibbett D."/>
            <person name="Martinez A.T."/>
            <person name="Grigoriev I.V."/>
        </authorList>
    </citation>
    <scope>NUCLEOTIDE SEQUENCE</scope>
    <source>
        <strain evidence="1">CBS 506.95</strain>
    </source>
</reference>
<dbReference type="EMBL" id="MU157940">
    <property type="protein sequence ID" value="KAF9522593.1"/>
    <property type="molecule type" value="Genomic_DNA"/>
</dbReference>
<comment type="caution">
    <text evidence="1">The sequence shown here is derived from an EMBL/GenBank/DDBJ whole genome shotgun (WGS) entry which is preliminary data.</text>
</comment>
<evidence type="ECO:0000313" key="2">
    <source>
        <dbReference type="Proteomes" id="UP000807306"/>
    </source>
</evidence>
<dbReference type="OrthoDB" id="420564at2759"/>
<keyword evidence="2" id="KW-1185">Reference proteome</keyword>
<sequence>MSTFLNQSGINALDPFLLQERNILEGLEIVAVGPFSIPENHRRSIANMPMTKAKCIGSYNWLEADQSTPTIIVPGSPPQWRPRPLPHSIPFPDQGMHIIDQGGYRMSNTRTSTLLPLICAVNKCAELNNENFDWSSIDIVTDRSALRKLLRWANGKALPTRMSRQSDGNFRIDLEMAGEGTLLMSRVPLCLADRFDGRGYRRGFEKAFTLEPEVGREALDHYRVVTYNLAGIKMVVRFEVDAFMPEAQHDSQVSSQEVDSYSIDQLSNALASATITTRRTAEPTRYHGVTVMVGGQQVPQSSIVEFKTQSHRNRRPIDWAEVYSQIFLSQTDSLIWAQHDRGQFGSVQRIQLTSSQLEAVKEEAQLHIGQLVDVLLAARELFRRHGGQAKLSLVCIKGTLNVHQRNGPDSFLSNEVRDLFNGSTRDEEDEGDN</sequence>
<protein>
    <recommendedName>
        <fullName evidence="3">Geranylgeranyl pyrophosphate synthetase</fullName>
    </recommendedName>
</protein>
<dbReference type="PANTHER" id="PTHR35179:SF2">
    <property type="entry name" value="START DOMAIN-CONTAINING PROTEIN"/>
    <property type="match status" value="1"/>
</dbReference>
<dbReference type="PANTHER" id="PTHR35179">
    <property type="entry name" value="PROTEIN CBG02620"/>
    <property type="match status" value="1"/>
</dbReference>
<evidence type="ECO:0000313" key="1">
    <source>
        <dbReference type="EMBL" id="KAF9522593.1"/>
    </source>
</evidence>
<organism evidence="1 2">
    <name type="scientific">Crepidotus variabilis</name>
    <dbReference type="NCBI Taxonomy" id="179855"/>
    <lineage>
        <taxon>Eukaryota</taxon>
        <taxon>Fungi</taxon>
        <taxon>Dikarya</taxon>
        <taxon>Basidiomycota</taxon>
        <taxon>Agaricomycotina</taxon>
        <taxon>Agaricomycetes</taxon>
        <taxon>Agaricomycetidae</taxon>
        <taxon>Agaricales</taxon>
        <taxon>Agaricineae</taxon>
        <taxon>Crepidotaceae</taxon>
        <taxon>Crepidotus</taxon>
    </lineage>
</organism>
<proteinExistence type="predicted"/>
<dbReference type="Proteomes" id="UP000807306">
    <property type="component" value="Unassembled WGS sequence"/>
</dbReference>
<dbReference type="AlphaFoldDB" id="A0A9P6E4U9"/>
<evidence type="ECO:0008006" key="3">
    <source>
        <dbReference type="Google" id="ProtNLM"/>
    </source>
</evidence>
<accession>A0A9P6E4U9</accession>
<gene>
    <name evidence="1" type="ORF">CPB83DRAFT_911260</name>
</gene>
<name>A0A9P6E4U9_9AGAR</name>